<dbReference type="EMBL" id="BT083497">
    <property type="protein sequence ID" value="ACR33850.1"/>
    <property type="molecule type" value="mRNA"/>
</dbReference>
<evidence type="ECO:0000313" key="1">
    <source>
        <dbReference type="EMBL" id="ACR33850.1"/>
    </source>
</evidence>
<protein>
    <submittedName>
        <fullName evidence="1">Uncharacterized protein</fullName>
    </submittedName>
</protein>
<organism evidence="1">
    <name type="scientific">Zea mays</name>
    <name type="common">Maize</name>
    <dbReference type="NCBI Taxonomy" id="4577"/>
    <lineage>
        <taxon>Eukaryota</taxon>
        <taxon>Viridiplantae</taxon>
        <taxon>Streptophyta</taxon>
        <taxon>Embryophyta</taxon>
        <taxon>Tracheophyta</taxon>
        <taxon>Spermatophyta</taxon>
        <taxon>Magnoliopsida</taxon>
        <taxon>Liliopsida</taxon>
        <taxon>Poales</taxon>
        <taxon>Poaceae</taxon>
        <taxon>PACMAD clade</taxon>
        <taxon>Panicoideae</taxon>
        <taxon>Andropogonodae</taxon>
        <taxon>Andropogoneae</taxon>
        <taxon>Tripsacinae</taxon>
        <taxon>Zea</taxon>
    </lineage>
</organism>
<name>C4IY50_MAIZE</name>
<reference evidence="1" key="2">
    <citation type="submission" date="2012-06" db="EMBL/GenBank/DDBJ databases">
        <authorList>
            <person name="Yu Y."/>
            <person name="Currie J."/>
            <person name="Lomeli R."/>
            <person name="Angelova A."/>
            <person name="Collura K."/>
            <person name="Wissotski M."/>
            <person name="Campos D."/>
            <person name="Kudrna D."/>
            <person name="Golser W."/>
            <person name="Ashely E."/>
            <person name="Descour A."/>
            <person name="Fernandes J."/>
            <person name="Soderlund C."/>
            <person name="Walbot V."/>
        </authorList>
    </citation>
    <scope>NUCLEOTIDE SEQUENCE</scope>
    <source>
        <strain evidence="1">B73</strain>
    </source>
</reference>
<sequence length="173" mass="19660">MKIVVLEILIVGTKADLGYYGWRVSFRGLLKLGLCHKLPIVDPSGECLQAGCVTKSTGSSITITSFFHQSWKKFIKIHFPNLFVDIDRISNGMQNPWVLHRWQPGLRQILGKERVLIWALVSPNLCMELFSFSNYIFNQRSSKTIHVESIAIICISIVTKLCSLQKAKYDAVF</sequence>
<proteinExistence type="evidence at transcript level"/>
<accession>C4IY50</accession>
<reference evidence="1" key="1">
    <citation type="journal article" date="2009" name="PLoS Genet.">
        <title>Sequencing, mapping, and analysis of 27,455 maize full-length cDNAs.</title>
        <authorList>
            <person name="Soderlund C."/>
            <person name="Descour A."/>
            <person name="Kudrna D."/>
            <person name="Bomhoff M."/>
            <person name="Boyd L."/>
            <person name="Currie J."/>
            <person name="Angelova A."/>
            <person name="Collura K."/>
            <person name="Wissotski M."/>
            <person name="Ashley E."/>
            <person name="Morrow D."/>
            <person name="Fernandes J."/>
            <person name="Walbot V."/>
            <person name="Yu Y."/>
        </authorList>
    </citation>
    <scope>NUCLEOTIDE SEQUENCE</scope>
    <source>
        <strain evidence="1">B73</strain>
    </source>
</reference>
<dbReference type="AlphaFoldDB" id="C4IY50"/>